<dbReference type="GO" id="GO:0008610">
    <property type="term" value="P:lipid biosynthetic process"/>
    <property type="evidence" value="ECO:0007669"/>
    <property type="project" value="InterPro"/>
</dbReference>
<reference evidence="8" key="1">
    <citation type="submission" date="2023-06" db="EMBL/GenBank/DDBJ databases">
        <authorList>
            <person name="Delattre M."/>
        </authorList>
    </citation>
    <scope>NUCLEOTIDE SEQUENCE</scope>
    <source>
        <strain evidence="8">AF72</strain>
    </source>
</reference>
<evidence type="ECO:0000259" key="7">
    <source>
        <dbReference type="Pfam" id="PF04116"/>
    </source>
</evidence>
<sequence>MMLQSLWDFSWHFCNGNEFMIFTLYSTALITVVYLLLNIPFLIIDFVQPAWVQQYKIQGKKYVTWQKYSSTFPLIAFNTTVVAASVSTIFYVLGKYTGVSFSREVPSLLIILRDLIFSVLIEELGFYYTHRLFHQPFFYKRIHKIHHRWTAPVSITSVYCHPLEHAISNLMPIMLGPTLIGAHMITMTEGTKLVLPAGQAPTEIEKQIAGSLTDLENSKDLRGQLRELYIVGVKEIDHGNKKIVVVYVPFPQLKLFNKIQVQLIRELEKKLGGKHVVFIAKRRILPKPQRGNKRIPEKQKRPRSRTLTAVHEAILEDICFPAEIVGKRIRVKSDGKRIIKCHLDKQQQTNVEHKVDTFTHVYKKLTGKDVTFEFPDPLLLNCFC</sequence>
<evidence type="ECO:0000313" key="8">
    <source>
        <dbReference type="EMBL" id="CAJ0566066.1"/>
    </source>
</evidence>
<dbReference type="PANTHER" id="PTHR11278:SF0">
    <property type="entry name" value="SMALL RIBOSOMAL SUBUNIT PROTEIN ES7"/>
    <property type="match status" value="1"/>
</dbReference>
<accession>A0AA36FXR7</accession>
<keyword evidence="6" id="KW-0812">Transmembrane</keyword>
<evidence type="ECO:0000256" key="6">
    <source>
        <dbReference type="SAM" id="Phobius"/>
    </source>
</evidence>
<dbReference type="GO" id="GO:0032040">
    <property type="term" value="C:small-subunit processome"/>
    <property type="evidence" value="ECO:0007669"/>
    <property type="project" value="TreeGrafter"/>
</dbReference>
<dbReference type="AlphaFoldDB" id="A0AA36FXR7"/>
<dbReference type="InterPro" id="IPR006694">
    <property type="entry name" value="Fatty_acid_hydroxylase"/>
</dbReference>
<feature type="non-terminal residue" evidence="8">
    <location>
        <position position="384"/>
    </location>
</feature>
<keyword evidence="6" id="KW-1133">Transmembrane helix</keyword>
<proteinExistence type="inferred from homology"/>
<evidence type="ECO:0000256" key="1">
    <source>
        <dbReference type="ARBA" id="ARBA00007820"/>
    </source>
</evidence>
<name>A0AA36FXR7_9BILA</name>
<dbReference type="Pfam" id="PF01251">
    <property type="entry name" value="Ribosomal_S7e"/>
    <property type="match status" value="1"/>
</dbReference>
<evidence type="ECO:0000256" key="3">
    <source>
        <dbReference type="ARBA" id="ARBA00023274"/>
    </source>
</evidence>
<keyword evidence="9" id="KW-1185">Reference proteome</keyword>
<evidence type="ECO:0000256" key="5">
    <source>
        <dbReference type="ARBA" id="ARBA00035404"/>
    </source>
</evidence>
<dbReference type="GO" id="GO:0016491">
    <property type="term" value="F:oxidoreductase activity"/>
    <property type="evidence" value="ECO:0007669"/>
    <property type="project" value="InterPro"/>
</dbReference>
<dbReference type="InterPro" id="IPR000554">
    <property type="entry name" value="Ribosomal_eS7"/>
</dbReference>
<dbReference type="GO" id="GO:0006364">
    <property type="term" value="P:rRNA processing"/>
    <property type="evidence" value="ECO:0007669"/>
    <property type="project" value="TreeGrafter"/>
</dbReference>
<feature type="transmembrane region" description="Helical" evidence="6">
    <location>
        <begin position="68"/>
        <end position="93"/>
    </location>
</feature>
<keyword evidence="3" id="KW-0687">Ribonucleoprotein</keyword>
<dbReference type="GO" id="GO:0042274">
    <property type="term" value="P:ribosomal small subunit biogenesis"/>
    <property type="evidence" value="ECO:0007669"/>
    <property type="project" value="TreeGrafter"/>
</dbReference>
<dbReference type="GO" id="GO:0022627">
    <property type="term" value="C:cytosolic small ribosomal subunit"/>
    <property type="evidence" value="ECO:0007669"/>
    <property type="project" value="TreeGrafter"/>
</dbReference>
<dbReference type="EMBL" id="CATQJA010001160">
    <property type="protein sequence ID" value="CAJ0566066.1"/>
    <property type="molecule type" value="Genomic_DNA"/>
</dbReference>
<evidence type="ECO:0000313" key="9">
    <source>
        <dbReference type="Proteomes" id="UP001177023"/>
    </source>
</evidence>
<comment type="caution">
    <text evidence="8">The sequence shown here is derived from an EMBL/GenBank/DDBJ whole genome shotgun (WGS) entry which is preliminary data.</text>
</comment>
<evidence type="ECO:0000256" key="2">
    <source>
        <dbReference type="ARBA" id="ARBA00022980"/>
    </source>
</evidence>
<feature type="transmembrane region" description="Helical" evidence="6">
    <location>
        <begin position="20"/>
        <end position="47"/>
    </location>
</feature>
<feature type="transmembrane region" description="Helical" evidence="6">
    <location>
        <begin position="105"/>
        <end position="128"/>
    </location>
</feature>
<evidence type="ECO:0000256" key="4">
    <source>
        <dbReference type="ARBA" id="ARBA00035279"/>
    </source>
</evidence>
<dbReference type="GO" id="GO:0003735">
    <property type="term" value="F:structural constituent of ribosome"/>
    <property type="evidence" value="ECO:0007669"/>
    <property type="project" value="InterPro"/>
</dbReference>
<dbReference type="PANTHER" id="PTHR11278">
    <property type="entry name" value="40S RIBOSOMAL PROTEIN S7"/>
    <property type="match status" value="1"/>
</dbReference>
<organism evidence="8 9">
    <name type="scientific">Mesorhabditis spiculigera</name>
    <dbReference type="NCBI Taxonomy" id="96644"/>
    <lineage>
        <taxon>Eukaryota</taxon>
        <taxon>Metazoa</taxon>
        <taxon>Ecdysozoa</taxon>
        <taxon>Nematoda</taxon>
        <taxon>Chromadorea</taxon>
        <taxon>Rhabditida</taxon>
        <taxon>Rhabditina</taxon>
        <taxon>Rhabditomorpha</taxon>
        <taxon>Rhabditoidea</taxon>
        <taxon>Rhabditidae</taxon>
        <taxon>Mesorhabditinae</taxon>
        <taxon>Mesorhabditis</taxon>
    </lineage>
</organism>
<dbReference type="Proteomes" id="UP001177023">
    <property type="component" value="Unassembled WGS sequence"/>
</dbReference>
<keyword evidence="6" id="KW-0472">Membrane</keyword>
<gene>
    <name evidence="8" type="ORF">MSPICULIGERA_LOCUS4682</name>
</gene>
<keyword evidence="2" id="KW-0689">Ribosomal protein</keyword>
<dbReference type="GO" id="GO:0006412">
    <property type="term" value="P:translation"/>
    <property type="evidence" value="ECO:0007669"/>
    <property type="project" value="InterPro"/>
</dbReference>
<feature type="domain" description="Fatty acid hydroxylase" evidence="7">
    <location>
        <begin position="116"/>
        <end position="187"/>
    </location>
</feature>
<dbReference type="GO" id="GO:0005506">
    <property type="term" value="F:iron ion binding"/>
    <property type="evidence" value="ECO:0007669"/>
    <property type="project" value="InterPro"/>
</dbReference>
<protein>
    <recommendedName>
        <fullName evidence="4">Small ribosomal subunit protein eS7</fullName>
    </recommendedName>
    <alternativeName>
        <fullName evidence="5">40S ribosomal protein S7</fullName>
    </alternativeName>
</protein>
<dbReference type="GO" id="GO:0030686">
    <property type="term" value="C:90S preribosome"/>
    <property type="evidence" value="ECO:0007669"/>
    <property type="project" value="TreeGrafter"/>
</dbReference>
<dbReference type="Pfam" id="PF04116">
    <property type="entry name" value="FA_hydroxylase"/>
    <property type="match status" value="1"/>
</dbReference>
<comment type="similarity">
    <text evidence="1">Belongs to the eukaryotic ribosomal protein eS7 family.</text>
</comment>